<dbReference type="GO" id="GO:0004141">
    <property type="term" value="F:dethiobiotin synthase activity"/>
    <property type="evidence" value="ECO:0007669"/>
    <property type="project" value="UniProtKB-UniRule"/>
</dbReference>
<name>A0A285HZZ8_9GAMM</name>
<dbReference type="InterPro" id="IPR027417">
    <property type="entry name" value="P-loop_NTPase"/>
</dbReference>
<feature type="binding site" evidence="8">
    <location>
        <position position="53"/>
    </location>
    <ligand>
        <name>Mg(2+)</name>
        <dbReference type="ChEBI" id="CHEBI:18420"/>
    </ligand>
</feature>
<sequence length="230" mass="24568">MAVKSLFVTATDTDAGKTFVSCLLLQGFAKLGVAAAGVKPIAAGADEHYQNGDALLLQRHSGIALPYKLVNPICYQAPVAPHLAALIEQQPISEATLDNALNSWQQLPLQQLLIEGAGGWLLPISDKRYLADWVAKQQLPVLLVVGMKLGCLNHAMLTVREIARSGCNLVGWVANCVDPAMALREQNIADLKQRIPAPCLGVVPYAPDNAEQVALSLAKDLLKTSGCNTR</sequence>
<evidence type="ECO:0000313" key="10">
    <source>
        <dbReference type="Proteomes" id="UP000219353"/>
    </source>
</evidence>
<dbReference type="RefSeq" id="WP_097109577.1">
    <property type="nucleotide sequence ID" value="NZ_OBEB01000001.1"/>
</dbReference>
<keyword evidence="5 8" id="KW-0093">Biotin biosynthesis</keyword>
<comment type="cofactor">
    <cofactor evidence="8">
        <name>Mg(2+)</name>
        <dbReference type="ChEBI" id="CHEBI:18420"/>
    </cofactor>
</comment>
<evidence type="ECO:0000256" key="7">
    <source>
        <dbReference type="ARBA" id="ARBA00022842"/>
    </source>
</evidence>
<feature type="binding site" evidence="8">
    <location>
        <position position="18"/>
    </location>
    <ligand>
        <name>Mg(2+)</name>
        <dbReference type="ChEBI" id="CHEBI:18420"/>
    </ligand>
</feature>
<evidence type="ECO:0000256" key="4">
    <source>
        <dbReference type="ARBA" id="ARBA00022741"/>
    </source>
</evidence>
<dbReference type="EC" id="6.3.3.3" evidence="8"/>
<comment type="subcellular location">
    <subcellularLocation>
        <location evidence="8">Cytoplasm</location>
    </subcellularLocation>
</comment>
<comment type="catalytic activity">
    <reaction evidence="8">
        <text>(7R,8S)-7,8-diammoniononanoate + CO2 + ATP = (4R,5S)-dethiobiotin + ADP + phosphate + 3 H(+)</text>
        <dbReference type="Rhea" id="RHEA:15805"/>
        <dbReference type="ChEBI" id="CHEBI:15378"/>
        <dbReference type="ChEBI" id="CHEBI:16526"/>
        <dbReference type="ChEBI" id="CHEBI:30616"/>
        <dbReference type="ChEBI" id="CHEBI:43474"/>
        <dbReference type="ChEBI" id="CHEBI:149469"/>
        <dbReference type="ChEBI" id="CHEBI:149473"/>
        <dbReference type="ChEBI" id="CHEBI:456216"/>
        <dbReference type="EC" id="6.3.3.3"/>
    </reaction>
</comment>
<proteinExistence type="inferred from homology"/>
<evidence type="ECO:0000256" key="6">
    <source>
        <dbReference type="ARBA" id="ARBA00022840"/>
    </source>
</evidence>
<evidence type="ECO:0000256" key="8">
    <source>
        <dbReference type="HAMAP-Rule" id="MF_00336"/>
    </source>
</evidence>
<keyword evidence="6 8" id="KW-0067">ATP-binding</keyword>
<accession>A0A285HZZ8</accession>
<dbReference type="NCBIfam" id="TIGR00347">
    <property type="entry name" value="bioD"/>
    <property type="match status" value="1"/>
</dbReference>
<dbReference type="GO" id="GO:0005829">
    <property type="term" value="C:cytosol"/>
    <property type="evidence" value="ECO:0007669"/>
    <property type="project" value="TreeGrafter"/>
</dbReference>
<feature type="binding site" evidence="8">
    <location>
        <begin position="115"/>
        <end position="118"/>
    </location>
    <ligand>
        <name>ATP</name>
        <dbReference type="ChEBI" id="CHEBI:30616"/>
    </ligand>
</feature>
<comment type="caution">
    <text evidence="8">Lacks conserved residue(s) required for the propagation of feature annotation.</text>
</comment>
<dbReference type="HAMAP" id="MF_00336">
    <property type="entry name" value="BioD"/>
    <property type="match status" value="1"/>
</dbReference>
<dbReference type="Proteomes" id="UP000219353">
    <property type="component" value="Unassembled WGS sequence"/>
</dbReference>
<feature type="binding site" evidence="8">
    <location>
        <position position="53"/>
    </location>
    <ligand>
        <name>ATP</name>
        <dbReference type="ChEBI" id="CHEBI:30616"/>
    </ligand>
</feature>
<evidence type="ECO:0000256" key="5">
    <source>
        <dbReference type="ARBA" id="ARBA00022756"/>
    </source>
</evidence>
<gene>
    <name evidence="8" type="primary">bioD</name>
    <name evidence="9" type="ORF">SAMN06297280_0284</name>
</gene>
<evidence type="ECO:0000256" key="3">
    <source>
        <dbReference type="ARBA" id="ARBA00022723"/>
    </source>
</evidence>
<evidence type="ECO:0000256" key="2">
    <source>
        <dbReference type="ARBA" id="ARBA00022598"/>
    </source>
</evidence>
<feature type="active site" evidence="8">
    <location>
        <position position="39"/>
    </location>
</feature>
<feature type="binding site" evidence="8">
    <location>
        <begin position="175"/>
        <end position="176"/>
    </location>
    <ligand>
        <name>ATP</name>
        <dbReference type="ChEBI" id="CHEBI:30616"/>
    </ligand>
</feature>
<dbReference type="PANTHER" id="PTHR43210:SF5">
    <property type="entry name" value="DETHIOBIOTIN SYNTHETASE"/>
    <property type="match status" value="1"/>
</dbReference>
<dbReference type="GO" id="GO:0009102">
    <property type="term" value="P:biotin biosynthetic process"/>
    <property type="evidence" value="ECO:0007669"/>
    <property type="project" value="UniProtKB-UniRule"/>
</dbReference>
<comment type="function">
    <text evidence="8">Catalyzes a mechanistically unusual reaction, the ATP-dependent insertion of CO2 between the N7 and N8 nitrogen atoms of 7,8-diaminopelargonic acid (DAPA, also called 7,8-diammoniononanoate) to form a ureido ring.</text>
</comment>
<dbReference type="GO" id="GO:0042803">
    <property type="term" value="F:protein homodimerization activity"/>
    <property type="evidence" value="ECO:0007669"/>
    <property type="project" value="UniProtKB-ARBA"/>
</dbReference>
<evidence type="ECO:0000313" key="9">
    <source>
        <dbReference type="EMBL" id="SNY41217.1"/>
    </source>
</evidence>
<feature type="binding site" evidence="8">
    <location>
        <begin position="14"/>
        <end position="19"/>
    </location>
    <ligand>
        <name>ATP</name>
        <dbReference type="ChEBI" id="CHEBI:30616"/>
    </ligand>
</feature>
<dbReference type="InterPro" id="IPR004472">
    <property type="entry name" value="DTB_synth_BioD"/>
</dbReference>
<dbReference type="Pfam" id="PF13500">
    <property type="entry name" value="AAA_26"/>
    <property type="match status" value="1"/>
</dbReference>
<dbReference type="GO" id="GO:0005524">
    <property type="term" value="F:ATP binding"/>
    <property type="evidence" value="ECO:0007669"/>
    <property type="project" value="UniProtKB-UniRule"/>
</dbReference>
<dbReference type="OrthoDB" id="9802097at2"/>
<dbReference type="SUPFAM" id="SSF52540">
    <property type="entry name" value="P-loop containing nucleoside triphosphate hydrolases"/>
    <property type="match status" value="1"/>
</dbReference>
<comment type="subunit">
    <text evidence="8">Homodimer.</text>
</comment>
<keyword evidence="10" id="KW-1185">Reference proteome</keyword>
<keyword evidence="7 8" id="KW-0460">Magnesium</keyword>
<dbReference type="UniPathway" id="UPA00078">
    <property type="reaction ID" value="UER00161"/>
</dbReference>
<reference evidence="10" key="1">
    <citation type="submission" date="2017-09" db="EMBL/GenBank/DDBJ databases">
        <authorList>
            <person name="Varghese N."/>
            <person name="Submissions S."/>
        </authorList>
    </citation>
    <scope>NUCLEOTIDE SEQUENCE [LARGE SCALE GENOMIC DNA]</scope>
    <source>
        <strain evidence="10">CGMCC 1.12461</strain>
    </source>
</reference>
<dbReference type="AlphaFoldDB" id="A0A285HZZ8"/>
<dbReference type="Gene3D" id="3.40.50.300">
    <property type="entry name" value="P-loop containing nucleotide triphosphate hydrolases"/>
    <property type="match status" value="1"/>
</dbReference>
<organism evidence="9 10">
    <name type="scientific">Arsukibacterium tuosuense</name>
    <dbReference type="NCBI Taxonomy" id="1323745"/>
    <lineage>
        <taxon>Bacteria</taxon>
        <taxon>Pseudomonadati</taxon>
        <taxon>Pseudomonadota</taxon>
        <taxon>Gammaproteobacteria</taxon>
        <taxon>Chromatiales</taxon>
        <taxon>Chromatiaceae</taxon>
        <taxon>Arsukibacterium</taxon>
    </lineage>
</organism>
<dbReference type="PANTHER" id="PTHR43210">
    <property type="entry name" value="DETHIOBIOTIN SYNTHETASE"/>
    <property type="match status" value="1"/>
</dbReference>
<keyword evidence="2 8" id="KW-0436">Ligase</keyword>
<dbReference type="FunFam" id="3.40.50.300:FF:000292">
    <property type="entry name" value="ATP-dependent dethiobiotin synthetase BioD"/>
    <property type="match status" value="1"/>
</dbReference>
<dbReference type="EMBL" id="OBEB01000001">
    <property type="protein sequence ID" value="SNY41217.1"/>
    <property type="molecule type" value="Genomic_DNA"/>
</dbReference>
<protein>
    <recommendedName>
        <fullName evidence="8">ATP-dependent dethiobiotin synthetase BioD</fullName>
        <ecNumber evidence="8">6.3.3.3</ecNumber>
    </recommendedName>
    <alternativeName>
        <fullName evidence="8">DTB synthetase</fullName>
        <shortName evidence="8">DTBS</shortName>
    </alternativeName>
    <alternativeName>
        <fullName evidence="8">Dethiobiotin synthase</fullName>
    </alternativeName>
</protein>
<comment type="pathway">
    <text evidence="8">Cofactor biosynthesis; biotin biosynthesis; biotin from 7,8-diaminononanoate: step 1/2.</text>
</comment>
<keyword evidence="1 8" id="KW-0963">Cytoplasm</keyword>
<keyword evidence="3 8" id="KW-0479">Metal-binding</keyword>
<evidence type="ECO:0000256" key="1">
    <source>
        <dbReference type="ARBA" id="ARBA00022490"/>
    </source>
</evidence>
<feature type="binding site" evidence="8">
    <location>
        <position position="115"/>
    </location>
    <ligand>
        <name>Mg(2+)</name>
        <dbReference type="ChEBI" id="CHEBI:18420"/>
    </ligand>
</feature>
<dbReference type="CDD" id="cd03109">
    <property type="entry name" value="DTBS"/>
    <property type="match status" value="1"/>
</dbReference>
<keyword evidence="4 8" id="KW-0547">Nucleotide-binding</keyword>
<dbReference type="GO" id="GO:0000287">
    <property type="term" value="F:magnesium ion binding"/>
    <property type="evidence" value="ECO:0007669"/>
    <property type="project" value="UniProtKB-UniRule"/>
</dbReference>
<comment type="similarity">
    <text evidence="8">Belongs to the dethiobiotin synthetase family.</text>
</comment>
<dbReference type="PIRSF" id="PIRSF006755">
    <property type="entry name" value="DTB_synth"/>
    <property type="match status" value="1"/>
</dbReference>